<accession>A0A7N2R708</accession>
<dbReference type="Pfam" id="PF14111">
    <property type="entry name" value="DUF4283"/>
    <property type="match status" value="1"/>
</dbReference>
<reference evidence="3" key="2">
    <citation type="submission" date="2021-01" db="UniProtKB">
        <authorList>
            <consortium name="EnsemblPlants"/>
        </authorList>
    </citation>
    <scope>IDENTIFICATION</scope>
</reference>
<protein>
    <recommendedName>
        <fullName evidence="2">DUF4283 domain-containing protein</fullName>
    </recommendedName>
</protein>
<organism evidence="3 4">
    <name type="scientific">Quercus lobata</name>
    <name type="common">Valley oak</name>
    <dbReference type="NCBI Taxonomy" id="97700"/>
    <lineage>
        <taxon>Eukaryota</taxon>
        <taxon>Viridiplantae</taxon>
        <taxon>Streptophyta</taxon>
        <taxon>Embryophyta</taxon>
        <taxon>Tracheophyta</taxon>
        <taxon>Spermatophyta</taxon>
        <taxon>Magnoliopsida</taxon>
        <taxon>eudicotyledons</taxon>
        <taxon>Gunneridae</taxon>
        <taxon>Pentapetalae</taxon>
        <taxon>rosids</taxon>
        <taxon>fabids</taxon>
        <taxon>Fagales</taxon>
        <taxon>Fagaceae</taxon>
        <taxon>Quercus</taxon>
    </lineage>
</organism>
<dbReference type="Proteomes" id="UP000594261">
    <property type="component" value="Chromosome 6"/>
</dbReference>
<keyword evidence="4" id="KW-1185">Reference proteome</keyword>
<dbReference type="PANTHER" id="PTHR31286">
    <property type="entry name" value="GLYCINE-RICH CELL WALL STRUCTURAL PROTEIN 1.8-LIKE"/>
    <property type="match status" value="1"/>
</dbReference>
<feature type="domain" description="DUF4283" evidence="2">
    <location>
        <begin position="155"/>
        <end position="238"/>
    </location>
</feature>
<dbReference type="Gramene" id="QL06p049150:mrna">
    <property type="protein sequence ID" value="QL06p049150:mrna"/>
    <property type="gene ID" value="QL06p049150"/>
</dbReference>
<dbReference type="EnsemblPlants" id="QL06p049150:mrna">
    <property type="protein sequence ID" value="QL06p049150:mrna"/>
    <property type="gene ID" value="QL06p049150"/>
</dbReference>
<feature type="compositionally biased region" description="Basic and acidic residues" evidence="1">
    <location>
        <begin position="57"/>
        <end position="74"/>
    </location>
</feature>
<dbReference type="AlphaFoldDB" id="A0A7N2R708"/>
<dbReference type="InterPro" id="IPR036691">
    <property type="entry name" value="Endo/exonu/phosph_ase_sf"/>
</dbReference>
<dbReference type="InterPro" id="IPR040256">
    <property type="entry name" value="At4g02000-like"/>
</dbReference>
<name>A0A7N2R708_QUELO</name>
<dbReference type="Gene3D" id="3.60.10.10">
    <property type="entry name" value="Endonuclease/exonuclease/phosphatase"/>
    <property type="match status" value="1"/>
</dbReference>
<evidence type="ECO:0000313" key="4">
    <source>
        <dbReference type="Proteomes" id="UP000594261"/>
    </source>
</evidence>
<feature type="compositionally biased region" description="Low complexity" evidence="1">
    <location>
        <begin position="418"/>
        <end position="432"/>
    </location>
</feature>
<dbReference type="InParanoid" id="A0A7N2R708"/>
<feature type="compositionally biased region" description="Polar residues" evidence="1">
    <location>
        <begin position="75"/>
        <end position="89"/>
    </location>
</feature>
<proteinExistence type="predicted"/>
<feature type="region of interest" description="Disordered" evidence="1">
    <location>
        <begin position="462"/>
        <end position="481"/>
    </location>
</feature>
<feature type="region of interest" description="Disordered" evidence="1">
    <location>
        <begin position="57"/>
        <end position="95"/>
    </location>
</feature>
<dbReference type="SUPFAM" id="SSF56219">
    <property type="entry name" value="DNase I-like"/>
    <property type="match status" value="1"/>
</dbReference>
<evidence type="ECO:0000259" key="2">
    <source>
        <dbReference type="Pfam" id="PF14111"/>
    </source>
</evidence>
<reference evidence="3 4" key="1">
    <citation type="journal article" date="2016" name="G3 (Bethesda)">
        <title>First Draft Assembly and Annotation of the Genome of a California Endemic Oak Quercus lobata Nee (Fagaceae).</title>
        <authorList>
            <person name="Sork V.L."/>
            <person name="Fitz-Gibbon S.T."/>
            <person name="Puiu D."/>
            <person name="Crepeau M."/>
            <person name="Gugger P.F."/>
            <person name="Sherman R."/>
            <person name="Stevens K."/>
            <person name="Langley C.H."/>
            <person name="Pellegrini M."/>
            <person name="Salzberg S.L."/>
        </authorList>
    </citation>
    <scope>NUCLEOTIDE SEQUENCE [LARGE SCALE GENOMIC DNA]</scope>
    <source>
        <strain evidence="3 4">cv. SW786</strain>
    </source>
</reference>
<evidence type="ECO:0000256" key="1">
    <source>
        <dbReference type="SAM" id="MobiDB-lite"/>
    </source>
</evidence>
<dbReference type="EMBL" id="LRBV02000006">
    <property type="status" value="NOT_ANNOTATED_CDS"/>
    <property type="molecule type" value="Genomic_DNA"/>
</dbReference>
<dbReference type="PANTHER" id="PTHR31286:SF99">
    <property type="entry name" value="DUF4283 DOMAIN-CONTAINING PROTEIN"/>
    <property type="match status" value="1"/>
</dbReference>
<feature type="region of interest" description="Disordered" evidence="1">
    <location>
        <begin position="401"/>
        <end position="432"/>
    </location>
</feature>
<sequence>MTKWNYIGQNIGIQLVSAVSASIDHWFSWRERKHTKNQLTCVTYELSRVSSLGLSREEEAELRRSTKKAKESHTSEPPTDVRQQGNSFSAPFGAQGPSLSFKDKLIGEIPGAYTQAFDFTRYIENEMEAEATVKVIREGFAAVNLSKETKQRIRANWTNALIIKVYGRPVGFNYLHSRIHSLRKPTGRLDCVDLGCEFFLIRFSCREDHDMVLKKGPWFIEDHFLAIRPWEPNFDPDEANIASIAVWVRLPKLPIEYYDAEALKEIGQAIGTVLCIDTHTATESRGRYARLCVQVDINKPLIYTLLIGGFHQAVIYEGISKLCFSCGRENSTDNAHVSDNGDKPHSGQVDVNGYGLWLVVTRKKHGSRFNKKSSGGEPMKAAVIESKFSYSAPLSKAGVGLAKEGKRKANGSSKPNKTQASTSTSSAVQSSPFNASFPSSFKFRDSSFISNGTINNNFKFSSEANKENSSHSGGTGMENDGATLVDLQIGQAGKEISKSRSLEDCVSAISNTVIMQIQPKVDTGGKKVANKPSHLNLSNEEQELADIDPGYPKKLKHQIRWSSREEVCLMPAADEIANHDPAILVVMETRIGSDKAKDITDRLPFQGALFIDSIGFAGGLWLLWDLDRVESLTSLAQSRKSTPLSRPISLYRANLFKDCLDTCNMADLGFQGPRYTWTNKHGLSSLIQERLDRFFANLGWCVLYPEALVTHLPRCSSDHCPVLIELEPQSSLRLNRPFRFQSFWLSDNSLPNVVRNAWSNNSDLYDSISSFSRNVMEWNRIHFGNIFTKKKRILARLGGIQKALAERPSDFLVNLDKLLQADLLDILNQKEELWALKSRVNWMIQGDRNTSFYHVSTLIRRKHNKILNLKNTQGDWINDLPVVMEHVRNYFSKLFSTELLSFPSVCGLG</sequence>
<dbReference type="OMA" id="RYIENEM"/>
<dbReference type="InterPro" id="IPR025558">
    <property type="entry name" value="DUF4283"/>
</dbReference>
<evidence type="ECO:0000313" key="3">
    <source>
        <dbReference type="EnsemblPlants" id="QL06p049150:mrna"/>
    </source>
</evidence>